<feature type="transmembrane region" description="Helical" evidence="1">
    <location>
        <begin position="56"/>
        <end position="73"/>
    </location>
</feature>
<feature type="non-terminal residue" evidence="2">
    <location>
        <position position="1"/>
    </location>
</feature>
<keyword evidence="1" id="KW-0812">Transmembrane</keyword>
<proteinExistence type="predicted"/>
<evidence type="ECO:0000313" key="3">
    <source>
        <dbReference type="Proteomes" id="UP000250918"/>
    </source>
</evidence>
<sequence length="86" mass="9823">SKLDEETLQKISLVTGGKYYNASAGEMELDRIFDEIGRMEKKELEGTLVTKYDDRFQWPLLLAIFVIVLEFFVPEKKKPAPGVNNA</sequence>
<keyword evidence="1" id="KW-0472">Membrane</keyword>
<dbReference type="AlphaFoldDB" id="A0A855X268"/>
<keyword evidence="1" id="KW-1133">Transmembrane helix</keyword>
<dbReference type="EMBL" id="PQAP01000208">
    <property type="protein sequence ID" value="PWB68268.1"/>
    <property type="molecule type" value="Genomic_DNA"/>
</dbReference>
<protein>
    <recommendedName>
        <fullName evidence="4">Aerotolerance regulator BatA</fullName>
    </recommendedName>
</protein>
<gene>
    <name evidence="2" type="ORF">C3F09_11930</name>
</gene>
<dbReference type="Proteomes" id="UP000250918">
    <property type="component" value="Unassembled WGS sequence"/>
</dbReference>
<dbReference type="Gene3D" id="3.40.50.410">
    <property type="entry name" value="von Willebrand factor, type A domain"/>
    <property type="match status" value="1"/>
</dbReference>
<comment type="caution">
    <text evidence="2">The sequence shown here is derived from an EMBL/GenBank/DDBJ whole genome shotgun (WGS) entry which is preliminary data.</text>
</comment>
<name>A0A855X268_9BACT</name>
<evidence type="ECO:0008006" key="4">
    <source>
        <dbReference type="Google" id="ProtNLM"/>
    </source>
</evidence>
<accession>A0A855X268</accession>
<evidence type="ECO:0000256" key="1">
    <source>
        <dbReference type="SAM" id="Phobius"/>
    </source>
</evidence>
<organism evidence="2 3">
    <name type="scientific">candidate division GN15 bacterium</name>
    <dbReference type="NCBI Taxonomy" id="2072418"/>
    <lineage>
        <taxon>Bacteria</taxon>
        <taxon>candidate division GN15</taxon>
    </lineage>
</organism>
<dbReference type="InterPro" id="IPR036465">
    <property type="entry name" value="vWFA_dom_sf"/>
</dbReference>
<reference evidence="2 3" key="1">
    <citation type="journal article" date="2018" name="ISME J.">
        <title>A methanotrophic archaeon couples anaerobic oxidation of methane to Fe(III) reduction.</title>
        <authorList>
            <person name="Cai C."/>
            <person name="Leu A.O."/>
            <person name="Xie G.J."/>
            <person name="Guo J."/>
            <person name="Feng Y."/>
            <person name="Zhao J.X."/>
            <person name="Tyson G.W."/>
            <person name="Yuan Z."/>
            <person name="Hu S."/>
        </authorList>
    </citation>
    <scope>NUCLEOTIDE SEQUENCE [LARGE SCALE GENOMIC DNA]</scope>
    <source>
        <strain evidence="2">FeB_12</strain>
    </source>
</reference>
<evidence type="ECO:0000313" key="2">
    <source>
        <dbReference type="EMBL" id="PWB68268.1"/>
    </source>
</evidence>